<dbReference type="Pfam" id="PF14693">
    <property type="entry name" value="Ribosomal_TL5_C"/>
    <property type="match status" value="1"/>
</dbReference>
<dbReference type="InterPro" id="IPR001021">
    <property type="entry name" value="Ribosomal_bL25_long"/>
</dbReference>
<feature type="region of interest" description="Disordered" evidence="6">
    <location>
        <begin position="1"/>
        <end position="23"/>
    </location>
</feature>
<dbReference type="InterPro" id="IPR011035">
    <property type="entry name" value="Ribosomal_bL25/Gln-tRNA_synth"/>
</dbReference>
<evidence type="ECO:0000256" key="5">
    <source>
        <dbReference type="HAMAP-Rule" id="MF_01334"/>
    </source>
</evidence>
<dbReference type="InterPro" id="IPR020930">
    <property type="entry name" value="Ribosomal_uL5_bac-type"/>
</dbReference>
<dbReference type="InterPro" id="IPR020057">
    <property type="entry name" value="Ribosomal_bL25_b-dom"/>
</dbReference>
<comment type="similarity">
    <text evidence="5">Belongs to the bacterial ribosomal protein bL25 family. CTC subfamily.</text>
</comment>
<proteinExistence type="inferred from homology"/>
<accession>A0A369TEU5</accession>
<evidence type="ECO:0000256" key="4">
    <source>
        <dbReference type="ARBA" id="ARBA00023274"/>
    </source>
</evidence>
<dbReference type="CDD" id="cd00495">
    <property type="entry name" value="Ribosomal_L25_TL5_CTC"/>
    <property type="match status" value="1"/>
</dbReference>
<dbReference type="GO" id="GO:0022625">
    <property type="term" value="C:cytosolic large ribosomal subunit"/>
    <property type="evidence" value="ECO:0007669"/>
    <property type="project" value="TreeGrafter"/>
</dbReference>
<feature type="domain" description="Large ribosomal subunit protein bL25 L25" evidence="7">
    <location>
        <begin position="7"/>
        <end position="97"/>
    </location>
</feature>
<keyword evidence="3 5" id="KW-0689">Ribosomal protein</keyword>
<reference evidence="9 10" key="1">
    <citation type="submission" date="2018-07" db="EMBL/GenBank/DDBJ databases">
        <title>Venubactetium sediminum gen. nov., sp. nov., isolated from a marine solar saltern.</title>
        <authorList>
            <person name="Wang S."/>
        </authorList>
    </citation>
    <scope>NUCLEOTIDE SEQUENCE [LARGE SCALE GENOMIC DNA]</scope>
    <source>
        <strain evidence="9 10">WD2A32</strain>
    </source>
</reference>
<comment type="caution">
    <text evidence="9">The sequence shown here is derived from an EMBL/GenBank/DDBJ whole genome shotgun (WGS) entry which is preliminary data.</text>
</comment>
<dbReference type="EMBL" id="QPMH01000004">
    <property type="protein sequence ID" value="RDD62647.1"/>
    <property type="molecule type" value="Genomic_DNA"/>
</dbReference>
<gene>
    <name evidence="5" type="primary">rplY</name>
    <name evidence="5" type="synonym">ctc</name>
    <name evidence="9" type="ORF">DRB17_05660</name>
</gene>
<evidence type="ECO:0000256" key="1">
    <source>
        <dbReference type="ARBA" id="ARBA00022730"/>
    </source>
</evidence>
<evidence type="ECO:0000313" key="10">
    <source>
        <dbReference type="Proteomes" id="UP000253941"/>
    </source>
</evidence>
<dbReference type="Gene3D" id="2.170.120.20">
    <property type="entry name" value="Ribosomal protein L25, beta domain"/>
    <property type="match status" value="1"/>
</dbReference>
<dbReference type="GO" id="GO:0003735">
    <property type="term" value="F:structural constituent of ribosome"/>
    <property type="evidence" value="ECO:0007669"/>
    <property type="project" value="InterPro"/>
</dbReference>
<dbReference type="SUPFAM" id="SSF50715">
    <property type="entry name" value="Ribosomal protein L25-like"/>
    <property type="match status" value="1"/>
</dbReference>
<dbReference type="GO" id="GO:0008097">
    <property type="term" value="F:5S rRNA binding"/>
    <property type="evidence" value="ECO:0007669"/>
    <property type="project" value="InterPro"/>
</dbReference>
<dbReference type="Pfam" id="PF01386">
    <property type="entry name" value="Ribosomal_L25p"/>
    <property type="match status" value="1"/>
</dbReference>
<evidence type="ECO:0000256" key="6">
    <source>
        <dbReference type="SAM" id="MobiDB-lite"/>
    </source>
</evidence>
<protein>
    <recommendedName>
        <fullName evidence="5">Large ribosomal subunit protein bL25</fullName>
    </recommendedName>
    <alternativeName>
        <fullName evidence="5">General stress protein CTC</fullName>
    </alternativeName>
</protein>
<dbReference type="GO" id="GO:0006412">
    <property type="term" value="P:translation"/>
    <property type="evidence" value="ECO:0007669"/>
    <property type="project" value="UniProtKB-UniRule"/>
</dbReference>
<feature type="compositionally biased region" description="Acidic residues" evidence="6">
    <location>
        <begin position="212"/>
        <end position="231"/>
    </location>
</feature>
<evidence type="ECO:0000259" key="8">
    <source>
        <dbReference type="Pfam" id="PF14693"/>
    </source>
</evidence>
<keyword evidence="4 5" id="KW-0687">Ribonucleoprotein</keyword>
<keyword evidence="10" id="KW-1185">Reference proteome</keyword>
<dbReference type="PANTHER" id="PTHR33284:SF1">
    <property type="entry name" value="RIBOSOMAL PROTEIN L25_GLN-TRNA SYNTHETASE, ANTI-CODON-BINDING DOMAIN-CONTAINING PROTEIN"/>
    <property type="match status" value="1"/>
</dbReference>
<name>A0A369TEU5_9PROT</name>
<dbReference type="NCBIfam" id="TIGR00731">
    <property type="entry name" value="bL25_bact_ctc"/>
    <property type="match status" value="1"/>
</dbReference>
<dbReference type="Proteomes" id="UP000253941">
    <property type="component" value="Unassembled WGS sequence"/>
</dbReference>
<evidence type="ECO:0000259" key="7">
    <source>
        <dbReference type="Pfam" id="PF01386"/>
    </source>
</evidence>
<keyword evidence="1 5" id="KW-0699">rRNA-binding</keyword>
<sequence length="239" mass="26016">MSESHVLEAQQRERAGKGAARRARRNGRIPGVIYGAGKDPVLVTFDPGTLDREIYQKPGFFTRLYDIRVEGVRGKQLAICRDLQLDPVTDRPRHLDFLRVSAKTEVTIEVPVHFTGEEESPGLKRGGVLNVVRHTVEMLCRADNMPAYIEVPLAGLEINDSAHISSVKLPEGARPTIEDRDFTIATIAAPSAVKAEAAEEQAEVEAEHVAEEAGEAEEAPAEEEAGAEGTEEGGKEKAE</sequence>
<organism evidence="9 10">
    <name type="scientific">Ferruginivarius sediminum</name>
    <dbReference type="NCBI Taxonomy" id="2661937"/>
    <lineage>
        <taxon>Bacteria</taxon>
        <taxon>Pseudomonadati</taxon>
        <taxon>Pseudomonadota</taxon>
        <taxon>Alphaproteobacteria</taxon>
        <taxon>Rhodospirillales</taxon>
        <taxon>Rhodospirillaceae</taxon>
        <taxon>Ferruginivarius</taxon>
    </lineage>
</organism>
<dbReference type="RefSeq" id="WP_114581222.1">
    <property type="nucleotide sequence ID" value="NZ_QPMH01000004.1"/>
</dbReference>
<dbReference type="InterPro" id="IPR029751">
    <property type="entry name" value="Ribosomal_L25_dom"/>
</dbReference>
<dbReference type="InterPro" id="IPR037121">
    <property type="entry name" value="Ribosomal_bL25_C"/>
</dbReference>
<evidence type="ECO:0000256" key="2">
    <source>
        <dbReference type="ARBA" id="ARBA00022884"/>
    </source>
</evidence>
<evidence type="ECO:0000256" key="3">
    <source>
        <dbReference type="ARBA" id="ARBA00022980"/>
    </source>
</evidence>
<evidence type="ECO:0000313" key="9">
    <source>
        <dbReference type="EMBL" id="RDD62647.1"/>
    </source>
</evidence>
<dbReference type="Gene3D" id="2.40.240.10">
    <property type="entry name" value="Ribosomal Protein L25, Chain P"/>
    <property type="match status" value="1"/>
</dbReference>
<dbReference type="PANTHER" id="PTHR33284">
    <property type="entry name" value="RIBOSOMAL PROTEIN L25/GLN-TRNA SYNTHETASE, ANTI-CODON-BINDING DOMAIN-CONTAINING PROTEIN"/>
    <property type="match status" value="1"/>
</dbReference>
<dbReference type="InterPro" id="IPR020056">
    <property type="entry name" value="Rbsml_bL25/Gln-tRNA_synth_N"/>
</dbReference>
<feature type="domain" description="Large ribosomal subunit protein bL25 beta" evidence="8">
    <location>
        <begin position="105"/>
        <end position="190"/>
    </location>
</feature>
<comment type="subunit">
    <text evidence="5">Part of the 50S ribosomal subunit; part of the 5S rRNA/L5/L18/L25 subcomplex. Contacts the 5S rRNA. Binds to the 5S rRNA independently of L5 and L18.</text>
</comment>
<comment type="function">
    <text evidence="5">This is one of the proteins that binds to the 5S RNA in the ribosome where it forms part of the central protuberance.</text>
</comment>
<dbReference type="NCBIfam" id="NF004128">
    <property type="entry name" value="PRK05618.1-2"/>
    <property type="match status" value="1"/>
</dbReference>
<feature type="region of interest" description="Disordered" evidence="6">
    <location>
        <begin position="192"/>
        <end position="239"/>
    </location>
</feature>
<dbReference type="HAMAP" id="MF_01334">
    <property type="entry name" value="Ribosomal_bL25_CTC"/>
    <property type="match status" value="1"/>
</dbReference>
<dbReference type="AlphaFoldDB" id="A0A369TEU5"/>
<keyword evidence="2 5" id="KW-0694">RNA-binding</keyword>